<sequence length="228" mass="25958">MLKEFIDERRKKLKLGDASPKQDLISCMLGMGNKENEEVLTEKEIVHNAMLVMVSRHDTTSILHTFILRFLANEPAIYAAVPQEQEEITRSKPLGELLTWEDLSKMKYTCKVAMETLRVVPPIFGGFRKALKDIEYGGYLIPKGWQNHQNSTPLEKQAPVPPYCFVAFGSGPWICPGNEFARIETLIAIHHLVTKFTWTLLADNSFRRDPMPVLAQGLPIQIMPRKPL</sequence>
<dbReference type="GO" id="GO:0004497">
    <property type="term" value="F:monooxygenase activity"/>
    <property type="evidence" value="ECO:0007669"/>
    <property type="project" value="InterPro"/>
</dbReference>
<dbReference type="GO" id="GO:0020037">
    <property type="term" value="F:heme binding"/>
    <property type="evidence" value="ECO:0007669"/>
    <property type="project" value="InterPro"/>
</dbReference>
<reference evidence="4" key="1">
    <citation type="journal article" date="2021" name="Front. Plant Sci.">
        <title>Chromosome-Scale Genome Assembly for Chinese Sour Jujube and Insights Into Its Genome Evolution and Domestication Signature.</title>
        <authorList>
            <person name="Shen L.-Y."/>
            <person name="Luo H."/>
            <person name="Wang X.-L."/>
            <person name="Wang X.-M."/>
            <person name="Qiu X.-J."/>
            <person name="Liu H."/>
            <person name="Zhou S.-S."/>
            <person name="Jia K.-H."/>
            <person name="Nie S."/>
            <person name="Bao Y.-T."/>
            <person name="Zhang R.-G."/>
            <person name="Yun Q.-Z."/>
            <person name="Chai Y.-H."/>
            <person name="Lu J.-Y."/>
            <person name="Li Y."/>
            <person name="Zhao S.-W."/>
            <person name="Mao J.-F."/>
            <person name="Jia S.-G."/>
            <person name="Mao Y.-M."/>
        </authorList>
    </citation>
    <scope>NUCLEOTIDE SEQUENCE</scope>
    <source>
        <strain evidence="4">AT0</strain>
        <tissue evidence="4">Leaf</tissue>
    </source>
</reference>
<evidence type="ECO:0000313" key="5">
    <source>
        <dbReference type="Proteomes" id="UP000813462"/>
    </source>
</evidence>
<evidence type="ECO:0000256" key="3">
    <source>
        <dbReference type="ARBA" id="ARBA00023004"/>
    </source>
</evidence>
<keyword evidence="2" id="KW-0479">Metal-binding</keyword>
<dbReference type="EMBL" id="JAEACU010000001">
    <property type="protein sequence ID" value="KAH7546694.1"/>
    <property type="molecule type" value="Genomic_DNA"/>
</dbReference>
<protein>
    <submittedName>
        <fullName evidence="4">Uncharacterized protein</fullName>
    </submittedName>
</protein>
<dbReference type="InterPro" id="IPR001128">
    <property type="entry name" value="Cyt_P450"/>
</dbReference>
<dbReference type="GO" id="GO:0005506">
    <property type="term" value="F:iron ion binding"/>
    <property type="evidence" value="ECO:0007669"/>
    <property type="project" value="InterPro"/>
</dbReference>
<name>A0A978W410_ZIZJJ</name>
<dbReference type="PANTHER" id="PTHR24286:SF190">
    <property type="entry name" value="CYTOCHROME P450"/>
    <property type="match status" value="1"/>
</dbReference>
<dbReference type="InterPro" id="IPR036396">
    <property type="entry name" value="Cyt_P450_sf"/>
</dbReference>
<proteinExistence type="inferred from homology"/>
<evidence type="ECO:0000256" key="1">
    <source>
        <dbReference type="ARBA" id="ARBA00010617"/>
    </source>
</evidence>
<comment type="similarity">
    <text evidence="1">Belongs to the cytochrome P450 family.</text>
</comment>
<keyword evidence="3" id="KW-0408">Iron</keyword>
<evidence type="ECO:0000256" key="2">
    <source>
        <dbReference type="ARBA" id="ARBA00022723"/>
    </source>
</evidence>
<dbReference type="AlphaFoldDB" id="A0A978W410"/>
<gene>
    <name evidence="4" type="ORF">FEM48_Zijuj01G0228800</name>
</gene>
<dbReference type="Proteomes" id="UP000813462">
    <property type="component" value="Unassembled WGS sequence"/>
</dbReference>
<dbReference type="SUPFAM" id="SSF48264">
    <property type="entry name" value="Cytochrome P450"/>
    <property type="match status" value="1"/>
</dbReference>
<evidence type="ECO:0000313" key="4">
    <source>
        <dbReference type="EMBL" id="KAH7546694.1"/>
    </source>
</evidence>
<dbReference type="Pfam" id="PF00067">
    <property type="entry name" value="p450"/>
    <property type="match status" value="2"/>
</dbReference>
<dbReference type="GO" id="GO:0016705">
    <property type="term" value="F:oxidoreductase activity, acting on paired donors, with incorporation or reduction of molecular oxygen"/>
    <property type="evidence" value="ECO:0007669"/>
    <property type="project" value="InterPro"/>
</dbReference>
<dbReference type="Gene3D" id="1.10.630.10">
    <property type="entry name" value="Cytochrome P450"/>
    <property type="match status" value="1"/>
</dbReference>
<dbReference type="PANTHER" id="PTHR24286">
    <property type="entry name" value="CYTOCHROME P450 26"/>
    <property type="match status" value="1"/>
</dbReference>
<dbReference type="GO" id="GO:0016125">
    <property type="term" value="P:sterol metabolic process"/>
    <property type="evidence" value="ECO:0007669"/>
    <property type="project" value="TreeGrafter"/>
</dbReference>
<comment type="caution">
    <text evidence="4">The sequence shown here is derived from an EMBL/GenBank/DDBJ whole genome shotgun (WGS) entry which is preliminary data.</text>
</comment>
<organism evidence="4 5">
    <name type="scientific">Ziziphus jujuba var. spinosa</name>
    <dbReference type="NCBI Taxonomy" id="714518"/>
    <lineage>
        <taxon>Eukaryota</taxon>
        <taxon>Viridiplantae</taxon>
        <taxon>Streptophyta</taxon>
        <taxon>Embryophyta</taxon>
        <taxon>Tracheophyta</taxon>
        <taxon>Spermatophyta</taxon>
        <taxon>Magnoliopsida</taxon>
        <taxon>eudicotyledons</taxon>
        <taxon>Gunneridae</taxon>
        <taxon>Pentapetalae</taxon>
        <taxon>rosids</taxon>
        <taxon>fabids</taxon>
        <taxon>Rosales</taxon>
        <taxon>Rhamnaceae</taxon>
        <taxon>Paliureae</taxon>
        <taxon>Ziziphus</taxon>
    </lineage>
</organism>
<accession>A0A978W410</accession>